<dbReference type="Proteomes" id="UP000295096">
    <property type="component" value="Unassembled WGS sequence"/>
</dbReference>
<evidence type="ECO:0000313" key="3">
    <source>
        <dbReference type="Proteomes" id="UP000295096"/>
    </source>
</evidence>
<organism evidence="2 3">
    <name type="scientific">Dankookia rubra</name>
    <dbReference type="NCBI Taxonomy" id="1442381"/>
    <lineage>
        <taxon>Bacteria</taxon>
        <taxon>Pseudomonadati</taxon>
        <taxon>Pseudomonadota</taxon>
        <taxon>Alphaproteobacteria</taxon>
        <taxon>Acetobacterales</taxon>
        <taxon>Roseomonadaceae</taxon>
        <taxon>Dankookia</taxon>
    </lineage>
</organism>
<reference evidence="2 3" key="1">
    <citation type="journal article" date="2016" name="J. Microbiol.">
        <title>Dankookia rubra gen. nov., sp. nov., an alphaproteobacterium isolated from sediment of a shallow stream.</title>
        <authorList>
            <person name="Kim W.H."/>
            <person name="Kim D.H."/>
            <person name="Kang K."/>
            <person name="Ahn T.Y."/>
        </authorList>
    </citation>
    <scope>NUCLEOTIDE SEQUENCE [LARGE SCALE GENOMIC DNA]</scope>
    <source>
        <strain evidence="2 3">JCM30602</strain>
    </source>
</reference>
<dbReference type="OrthoDB" id="9795736at2"/>
<comment type="caution">
    <text evidence="2">The sequence shown here is derived from an EMBL/GenBank/DDBJ whole genome shotgun (WGS) entry which is preliminary data.</text>
</comment>
<dbReference type="AlphaFoldDB" id="A0A4R5Q7R5"/>
<accession>A0A4R5Q7R5</accession>
<dbReference type="InterPro" id="IPR010406">
    <property type="entry name" value="DUF1003"/>
</dbReference>
<name>A0A4R5Q7R5_9PROT</name>
<keyword evidence="1" id="KW-0812">Transmembrane</keyword>
<evidence type="ECO:0000313" key="2">
    <source>
        <dbReference type="EMBL" id="TDH58488.1"/>
    </source>
</evidence>
<proteinExistence type="predicted"/>
<dbReference type="Pfam" id="PF06210">
    <property type="entry name" value="DUF1003"/>
    <property type="match status" value="1"/>
</dbReference>
<gene>
    <name evidence="2" type="ORF">E2C06_32240</name>
</gene>
<evidence type="ECO:0000256" key="1">
    <source>
        <dbReference type="SAM" id="Phobius"/>
    </source>
</evidence>
<keyword evidence="1" id="KW-0472">Membrane</keyword>
<keyword evidence="3" id="KW-1185">Reference proteome</keyword>
<feature type="transmembrane region" description="Helical" evidence="1">
    <location>
        <begin position="57"/>
        <end position="79"/>
    </location>
</feature>
<protein>
    <submittedName>
        <fullName evidence="2">DUF1003 domain-containing protein</fullName>
    </submittedName>
</protein>
<sequence length="192" mass="20937">MEEAMPTIPPPRPDSLSSALRRNIEVLEERRRQEAAAAPMEARVAEVITRFTGSMRFVYLHLALYGAWIVVNLGIVPGVPKFDPSFVILAMVASVEAIFLSTFVLISQNRMAAAADKRADLDLHVSLLTEHELTKLVELVTAVAERAGVRANADPEIEEIKKDVAPEAVLEGVSGIPCASGRLNDTVRPGLW</sequence>
<keyword evidence="1" id="KW-1133">Transmembrane helix</keyword>
<feature type="transmembrane region" description="Helical" evidence="1">
    <location>
        <begin position="85"/>
        <end position="106"/>
    </location>
</feature>
<dbReference type="EMBL" id="SMSJ01000116">
    <property type="protein sequence ID" value="TDH58488.1"/>
    <property type="molecule type" value="Genomic_DNA"/>
</dbReference>